<accession>A0A5J4PU30</accession>
<dbReference type="GO" id="GO:0008654">
    <property type="term" value="P:phospholipid biosynthetic process"/>
    <property type="evidence" value="ECO:0007669"/>
    <property type="project" value="InterPro"/>
</dbReference>
<dbReference type="Pfam" id="PF01066">
    <property type="entry name" value="CDP-OH_P_transf"/>
    <property type="match status" value="1"/>
</dbReference>
<dbReference type="EMBL" id="SNRY01006204">
    <property type="protein sequence ID" value="KAA6313117.1"/>
    <property type="molecule type" value="Genomic_DNA"/>
</dbReference>
<comment type="caution">
    <text evidence="2">The sequence shown here is derived from an EMBL/GenBank/DDBJ whole genome shotgun (WGS) entry which is preliminary data.</text>
</comment>
<proteinExistence type="predicted"/>
<dbReference type="GO" id="GO:0016020">
    <property type="term" value="C:membrane"/>
    <property type="evidence" value="ECO:0007669"/>
    <property type="project" value="InterPro"/>
</dbReference>
<feature type="transmembrane region" description="Helical" evidence="1">
    <location>
        <begin position="246"/>
        <end position="263"/>
    </location>
</feature>
<keyword evidence="1" id="KW-0472">Membrane</keyword>
<gene>
    <name evidence="2" type="ORF">EZS27_036062</name>
</gene>
<dbReference type="AlphaFoldDB" id="A0A5J4PU30"/>
<dbReference type="Gene3D" id="1.20.120.1760">
    <property type="match status" value="1"/>
</dbReference>
<reference evidence="2" key="1">
    <citation type="submission" date="2019-03" db="EMBL/GenBank/DDBJ databases">
        <title>Single cell metagenomics reveals metabolic interactions within the superorganism composed of flagellate Streblomastix strix and complex community of Bacteroidetes bacteria on its surface.</title>
        <authorList>
            <person name="Treitli S.C."/>
            <person name="Kolisko M."/>
            <person name="Husnik F."/>
            <person name="Keeling P."/>
            <person name="Hampl V."/>
        </authorList>
    </citation>
    <scope>NUCLEOTIDE SEQUENCE</scope>
    <source>
        <strain evidence="2">STM</strain>
    </source>
</reference>
<dbReference type="InterPro" id="IPR043130">
    <property type="entry name" value="CDP-OH_PTrfase_TM_dom"/>
</dbReference>
<organism evidence="2">
    <name type="scientific">termite gut metagenome</name>
    <dbReference type="NCBI Taxonomy" id="433724"/>
    <lineage>
        <taxon>unclassified sequences</taxon>
        <taxon>metagenomes</taxon>
        <taxon>organismal metagenomes</taxon>
    </lineage>
</organism>
<feature type="transmembrane region" description="Helical" evidence="1">
    <location>
        <begin position="44"/>
        <end position="63"/>
    </location>
</feature>
<dbReference type="InterPro" id="IPR000462">
    <property type="entry name" value="CDP-OH_P_trans"/>
</dbReference>
<dbReference type="GO" id="GO:0016780">
    <property type="term" value="F:phosphotransferase activity, for other substituted phosphate groups"/>
    <property type="evidence" value="ECO:0007669"/>
    <property type="project" value="InterPro"/>
</dbReference>
<evidence type="ECO:0008006" key="3">
    <source>
        <dbReference type="Google" id="ProtNLM"/>
    </source>
</evidence>
<evidence type="ECO:0000313" key="2">
    <source>
        <dbReference type="EMBL" id="KAA6313117.1"/>
    </source>
</evidence>
<keyword evidence="1" id="KW-1133">Transmembrane helix</keyword>
<feature type="transmembrane region" description="Helical" evidence="1">
    <location>
        <begin position="269"/>
        <end position="288"/>
    </location>
</feature>
<feature type="transmembrane region" description="Helical" evidence="1">
    <location>
        <begin position="69"/>
        <end position="85"/>
    </location>
</feature>
<protein>
    <recommendedName>
        <fullName evidence="3">CDP-alcohol phosphatidyltransferase</fullName>
    </recommendedName>
</protein>
<name>A0A5J4PU30_9ZZZZ</name>
<evidence type="ECO:0000256" key="1">
    <source>
        <dbReference type="SAM" id="Phobius"/>
    </source>
</evidence>
<keyword evidence="1" id="KW-0812">Transmembrane</keyword>
<sequence length="309" mass="35813">MNEKKSRPSLESTLKSADTEETIDLVFYRPIGYYWALLFHKLGVVPNAVTIASIFLGVAAGVMFYFDDLIYNVIGMLLLIWANIYDSADGQLARISDKKSEIGRALDGIAGDLWFYSIYFFICLRLHSEWSYWIWILAAVSGFCHSRQAAMADYYRNVHLFFLKGKSGSELDNSKQQYAQSRSLSWKGNLIPKLYHYFYGDYTAAQEQLSPKFQRFFALLCKCYGEKVPQTLADDFRQASKPLMKYANVLSFNTRVFVLFIALFVGQPWIYFVFELTLLNGLLIYMIYRHEMLSNRLYFQLKKQSGGEE</sequence>